<protein>
    <submittedName>
        <fullName evidence="1">Uncharacterized protein</fullName>
    </submittedName>
</protein>
<reference evidence="1" key="2">
    <citation type="journal article" date="2015" name="Data Brief">
        <title>Shoot transcriptome of the giant reed, Arundo donax.</title>
        <authorList>
            <person name="Barrero R.A."/>
            <person name="Guerrero F.D."/>
            <person name="Moolhuijzen P."/>
            <person name="Goolsby J.A."/>
            <person name="Tidwell J."/>
            <person name="Bellgard S.E."/>
            <person name="Bellgard M.I."/>
        </authorList>
    </citation>
    <scope>NUCLEOTIDE SEQUENCE</scope>
    <source>
        <tissue evidence="1">Shoot tissue taken approximately 20 cm above the soil surface</tissue>
    </source>
</reference>
<name>A0A0A8ZP98_ARUDO</name>
<reference evidence="1" key="1">
    <citation type="submission" date="2014-09" db="EMBL/GenBank/DDBJ databases">
        <authorList>
            <person name="Magalhaes I.L.F."/>
            <person name="Oliveira U."/>
            <person name="Santos F.R."/>
            <person name="Vidigal T.H.D.A."/>
            <person name="Brescovit A.D."/>
            <person name="Santos A.J."/>
        </authorList>
    </citation>
    <scope>NUCLEOTIDE SEQUENCE</scope>
    <source>
        <tissue evidence="1">Shoot tissue taken approximately 20 cm above the soil surface</tissue>
    </source>
</reference>
<evidence type="ECO:0000313" key="1">
    <source>
        <dbReference type="EMBL" id="JAD39528.1"/>
    </source>
</evidence>
<dbReference type="AlphaFoldDB" id="A0A0A8ZP98"/>
<sequence length="42" mass="5242">MILNSTKWMLKPPFLMGIWRRKYICNNRKVLEKKEKKTWFAN</sequence>
<dbReference type="EMBL" id="GBRH01258367">
    <property type="protein sequence ID" value="JAD39528.1"/>
    <property type="molecule type" value="Transcribed_RNA"/>
</dbReference>
<organism evidence="1">
    <name type="scientific">Arundo donax</name>
    <name type="common">Giant reed</name>
    <name type="synonym">Donax arundinaceus</name>
    <dbReference type="NCBI Taxonomy" id="35708"/>
    <lineage>
        <taxon>Eukaryota</taxon>
        <taxon>Viridiplantae</taxon>
        <taxon>Streptophyta</taxon>
        <taxon>Embryophyta</taxon>
        <taxon>Tracheophyta</taxon>
        <taxon>Spermatophyta</taxon>
        <taxon>Magnoliopsida</taxon>
        <taxon>Liliopsida</taxon>
        <taxon>Poales</taxon>
        <taxon>Poaceae</taxon>
        <taxon>PACMAD clade</taxon>
        <taxon>Arundinoideae</taxon>
        <taxon>Arundineae</taxon>
        <taxon>Arundo</taxon>
    </lineage>
</organism>
<accession>A0A0A8ZP98</accession>
<proteinExistence type="predicted"/>